<gene>
    <name evidence="2" type="ORF">ST47_g7849</name>
</gene>
<evidence type="ECO:0000259" key="1">
    <source>
        <dbReference type="Pfam" id="PF05089"/>
    </source>
</evidence>
<sequence length="110" mass="12882">MLLQHRDPNSYYGKPWVWNELHDYGGNMGLYGPIDNVTINPIQALHNSSSLVGFGLTPEGQEGNEIMHSLLLDQAWQASPIDTKQYFHDWVTTRYSTCTSRVWRIGWWWW</sequence>
<dbReference type="PANTHER" id="PTHR12872">
    <property type="entry name" value="ALPHA-N-ACETYLGLUCOSAMINIDASE"/>
    <property type="match status" value="1"/>
</dbReference>
<dbReference type="Pfam" id="PF05089">
    <property type="entry name" value="NAGLU"/>
    <property type="match status" value="1"/>
</dbReference>
<name>A0A163A6M8_DIDRA</name>
<comment type="caution">
    <text evidence="2">The sequence shown here is derived from an EMBL/GenBank/DDBJ whole genome shotgun (WGS) entry which is preliminary data.</text>
</comment>
<reference evidence="2 3" key="1">
    <citation type="journal article" date="2016" name="Sci. Rep.">
        <title>Draft genome sequencing and secretome analysis of fungal phytopathogen Ascochyta rabiei provides insight into the necrotrophic effector repertoire.</title>
        <authorList>
            <person name="Verma S."/>
            <person name="Gazara R.K."/>
            <person name="Nizam S."/>
            <person name="Parween S."/>
            <person name="Chattopadhyay D."/>
            <person name="Verma P.K."/>
        </authorList>
    </citation>
    <scope>NUCLEOTIDE SEQUENCE [LARGE SCALE GENOMIC DNA]</scope>
    <source>
        <strain evidence="2 3">ArDII</strain>
    </source>
</reference>
<dbReference type="GO" id="GO:0016787">
    <property type="term" value="F:hydrolase activity"/>
    <property type="evidence" value="ECO:0007669"/>
    <property type="project" value="UniProtKB-KW"/>
</dbReference>
<organism evidence="2 3">
    <name type="scientific">Didymella rabiei</name>
    <name type="common">Chickpea ascochyta blight fungus</name>
    <name type="synonym">Mycosphaerella rabiei</name>
    <dbReference type="NCBI Taxonomy" id="5454"/>
    <lineage>
        <taxon>Eukaryota</taxon>
        <taxon>Fungi</taxon>
        <taxon>Dikarya</taxon>
        <taxon>Ascomycota</taxon>
        <taxon>Pezizomycotina</taxon>
        <taxon>Dothideomycetes</taxon>
        <taxon>Pleosporomycetidae</taxon>
        <taxon>Pleosporales</taxon>
        <taxon>Pleosporineae</taxon>
        <taxon>Didymellaceae</taxon>
        <taxon>Ascochyta</taxon>
    </lineage>
</organism>
<dbReference type="InterPro" id="IPR024733">
    <property type="entry name" value="NAGLU_tim-barrel"/>
</dbReference>
<dbReference type="EMBL" id="JYNV01000258">
    <property type="protein sequence ID" value="KZM21014.1"/>
    <property type="molecule type" value="Genomic_DNA"/>
</dbReference>
<evidence type="ECO:0000313" key="2">
    <source>
        <dbReference type="EMBL" id="KZM21014.1"/>
    </source>
</evidence>
<evidence type="ECO:0000313" key="3">
    <source>
        <dbReference type="Proteomes" id="UP000076837"/>
    </source>
</evidence>
<dbReference type="AlphaFoldDB" id="A0A163A6M8"/>
<dbReference type="PANTHER" id="PTHR12872:SF1">
    <property type="entry name" value="ALPHA-N-ACETYLGLUCOSAMINIDASE"/>
    <property type="match status" value="1"/>
</dbReference>
<dbReference type="Proteomes" id="UP000076837">
    <property type="component" value="Unassembled WGS sequence"/>
</dbReference>
<keyword evidence="2" id="KW-0378">Hydrolase</keyword>
<dbReference type="STRING" id="5454.A0A163A6M8"/>
<proteinExistence type="predicted"/>
<accession>A0A163A6M8</accession>
<dbReference type="InterPro" id="IPR007781">
    <property type="entry name" value="NAGLU"/>
</dbReference>
<dbReference type="Gene3D" id="3.20.20.80">
    <property type="entry name" value="Glycosidases"/>
    <property type="match status" value="1"/>
</dbReference>
<protein>
    <submittedName>
        <fullName evidence="2">Hydrolase</fullName>
    </submittedName>
</protein>
<feature type="domain" description="Alpha-N-acetylglucosaminidase tim-barrel" evidence="1">
    <location>
        <begin position="7"/>
        <end position="77"/>
    </location>
</feature>
<keyword evidence="3" id="KW-1185">Reference proteome</keyword>